<evidence type="ECO:0000313" key="4">
    <source>
        <dbReference type="Proteomes" id="UP001580928"/>
    </source>
</evidence>
<sequence>MVAQDMISDTIYPAKASDSLQSVLNRMNEYKVKQLPFVRYNQLVGLVQEAEIRSALNEDETRKLKDVAHDLVFVFGSQHFYDVVRLFFIHQLDVLAVVDEKHNYCGCITVHDVIQTMARITTSDEPGAIIILEVNNRDNSLSHIAQIVESDNAQILSSYVRRFHDSTRMEVTIKLNRTDVASIVAAFLRYDYHVKATFNELKVNDSSSDRYEQLMNYLNM</sequence>
<name>A0ABV5CFK0_9SPHI</name>
<evidence type="ECO:0000313" key="3">
    <source>
        <dbReference type="EMBL" id="MFB5946170.1"/>
    </source>
</evidence>
<reference evidence="3 4" key="1">
    <citation type="submission" date="2024-04" db="EMBL/GenBank/DDBJ databases">
        <title>Albibacterium profundi sp. nov., isolated from sediment of the Challenger Deep of Mariana Trench.</title>
        <authorList>
            <person name="Wang Y."/>
        </authorList>
    </citation>
    <scope>NUCLEOTIDE SEQUENCE [LARGE SCALE GENOMIC DNA]</scope>
    <source>
        <strain evidence="3 4">RHL897</strain>
    </source>
</reference>
<proteinExistence type="predicted"/>
<keyword evidence="1" id="KW-0129">CBS domain</keyword>
<evidence type="ECO:0000259" key="2">
    <source>
        <dbReference type="PROSITE" id="PS51371"/>
    </source>
</evidence>
<dbReference type="Proteomes" id="UP001580928">
    <property type="component" value="Unassembled WGS sequence"/>
</dbReference>
<feature type="domain" description="CBS" evidence="2">
    <location>
        <begin position="67"/>
        <end position="125"/>
    </location>
</feature>
<dbReference type="InterPro" id="IPR000644">
    <property type="entry name" value="CBS_dom"/>
</dbReference>
<gene>
    <name evidence="3" type="ORF">WKR92_10030</name>
</gene>
<dbReference type="Gene3D" id="3.10.580.10">
    <property type="entry name" value="CBS-domain"/>
    <property type="match status" value="1"/>
</dbReference>
<organism evidence="3 4">
    <name type="scientific">Albibacterium profundi</name>
    <dbReference type="NCBI Taxonomy" id="3134906"/>
    <lineage>
        <taxon>Bacteria</taxon>
        <taxon>Pseudomonadati</taxon>
        <taxon>Bacteroidota</taxon>
        <taxon>Sphingobacteriia</taxon>
        <taxon>Sphingobacteriales</taxon>
        <taxon>Sphingobacteriaceae</taxon>
        <taxon>Albibacterium</taxon>
    </lineage>
</organism>
<comment type="caution">
    <text evidence="3">The sequence shown here is derived from an EMBL/GenBank/DDBJ whole genome shotgun (WGS) entry which is preliminary data.</text>
</comment>
<accession>A0ABV5CFK0</accession>
<evidence type="ECO:0000256" key="1">
    <source>
        <dbReference type="PROSITE-ProRule" id="PRU00703"/>
    </source>
</evidence>
<dbReference type="RefSeq" id="WP_375557699.1">
    <property type="nucleotide sequence ID" value="NZ_JBBVGT010000002.1"/>
</dbReference>
<dbReference type="Pfam" id="PF00571">
    <property type="entry name" value="CBS"/>
    <property type="match status" value="2"/>
</dbReference>
<dbReference type="PROSITE" id="PS51371">
    <property type="entry name" value="CBS"/>
    <property type="match status" value="2"/>
</dbReference>
<keyword evidence="4" id="KW-1185">Reference proteome</keyword>
<dbReference type="SUPFAM" id="SSF54631">
    <property type="entry name" value="CBS-domain pair"/>
    <property type="match status" value="1"/>
</dbReference>
<dbReference type="InterPro" id="IPR046342">
    <property type="entry name" value="CBS_dom_sf"/>
</dbReference>
<dbReference type="EMBL" id="JBBVGT010000002">
    <property type="protein sequence ID" value="MFB5946170.1"/>
    <property type="molecule type" value="Genomic_DNA"/>
</dbReference>
<protein>
    <submittedName>
        <fullName evidence="3">CBS domain-containing protein</fullName>
    </submittedName>
</protein>
<feature type="domain" description="CBS" evidence="2">
    <location>
        <begin position="6"/>
        <end position="64"/>
    </location>
</feature>